<evidence type="ECO:0000313" key="2">
    <source>
        <dbReference type="EMBL" id="CAL2108580.1"/>
    </source>
</evidence>
<evidence type="ECO:0008006" key="4">
    <source>
        <dbReference type="Google" id="ProtNLM"/>
    </source>
</evidence>
<gene>
    <name evidence="2" type="ORF">T190115A13A_80155</name>
</gene>
<proteinExistence type="predicted"/>
<keyword evidence="1" id="KW-0812">Transmembrane</keyword>
<keyword evidence="1" id="KW-1133">Transmembrane helix</keyword>
<sequence length="228" mass="26321">MKKLIKILLSIIVIVFLLLAIFIYTKNEKLPIGTQGQEADILANKMLTALNFEAYKNTRYLEWSFRNKHFYKWDKVQNIVTITWDNYKVLIHTKQQKNSEVFINQKLTDNPEILKKAINYFNNDSFWLVAPYKIFDKGIKRSIIDYDNQKALLVTYTSGGSTPGDSYLWILDKNGMPISYKMWVSIIPIGGIEASWNEWVKTKSGALLPSTHKLPIGTLDMGNVKGYN</sequence>
<reference evidence="2 3" key="1">
    <citation type="submission" date="2024-05" db="EMBL/GenBank/DDBJ databases">
        <authorList>
            <person name="Duchaud E."/>
        </authorList>
    </citation>
    <scope>NUCLEOTIDE SEQUENCE [LARGE SCALE GENOMIC DNA]</scope>
    <source>
        <strain evidence="2">Ena-SAMPLE-TAB-13-05-2024-13:56:06:370-140305</strain>
    </source>
</reference>
<evidence type="ECO:0000256" key="1">
    <source>
        <dbReference type="SAM" id="Phobius"/>
    </source>
</evidence>
<name>A0ABP1FDY4_9FLAO</name>
<accession>A0ABP1FDY4</accession>
<evidence type="ECO:0000313" key="3">
    <source>
        <dbReference type="Proteomes" id="UP001497602"/>
    </source>
</evidence>
<organism evidence="2 3">
    <name type="scientific">Tenacibaculum vairaonense</name>
    <dbReference type="NCBI Taxonomy" id="3137860"/>
    <lineage>
        <taxon>Bacteria</taxon>
        <taxon>Pseudomonadati</taxon>
        <taxon>Bacteroidota</taxon>
        <taxon>Flavobacteriia</taxon>
        <taxon>Flavobacteriales</taxon>
        <taxon>Flavobacteriaceae</taxon>
        <taxon>Tenacibaculum</taxon>
    </lineage>
</organism>
<protein>
    <recommendedName>
        <fullName evidence="4">START domain-containing protein</fullName>
    </recommendedName>
</protein>
<keyword evidence="3" id="KW-1185">Reference proteome</keyword>
<feature type="transmembrane region" description="Helical" evidence="1">
    <location>
        <begin position="7"/>
        <end position="25"/>
    </location>
</feature>
<keyword evidence="1" id="KW-0472">Membrane</keyword>
<dbReference type="RefSeq" id="WP_348740176.1">
    <property type="nucleotide sequence ID" value="NZ_CAXJRC010000045.1"/>
</dbReference>
<dbReference type="EMBL" id="CAXJRC010000045">
    <property type="protein sequence ID" value="CAL2108580.1"/>
    <property type="molecule type" value="Genomic_DNA"/>
</dbReference>
<comment type="caution">
    <text evidence="2">The sequence shown here is derived from an EMBL/GenBank/DDBJ whole genome shotgun (WGS) entry which is preliminary data.</text>
</comment>
<dbReference type="Proteomes" id="UP001497602">
    <property type="component" value="Unassembled WGS sequence"/>
</dbReference>